<protein>
    <submittedName>
        <fullName evidence="1">Uncharacterized protein</fullName>
    </submittedName>
</protein>
<dbReference type="AlphaFoldDB" id="A0AAD7XPY7"/>
<proteinExistence type="predicted"/>
<evidence type="ECO:0000313" key="1">
    <source>
        <dbReference type="EMBL" id="KAJ8612857.1"/>
    </source>
</evidence>
<organism evidence="1 2">
    <name type="scientific">Chrysophaeum taylorii</name>
    <dbReference type="NCBI Taxonomy" id="2483200"/>
    <lineage>
        <taxon>Eukaryota</taxon>
        <taxon>Sar</taxon>
        <taxon>Stramenopiles</taxon>
        <taxon>Ochrophyta</taxon>
        <taxon>Pelagophyceae</taxon>
        <taxon>Pelagomonadales</taxon>
        <taxon>Pelagomonadaceae</taxon>
        <taxon>Chrysophaeum</taxon>
    </lineage>
</organism>
<name>A0AAD7XPY7_9STRA</name>
<gene>
    <name evidence="1" type="ORF">CTAYLR_002030</name>
</gene>
<comment type="caution">
    <text evidence="1">The sequence shown here is derived from an EMBL/GenBank/DDBJ whole genome shotgun (WGS) entry which is preliminary data.</text>
</comment>
<dbReference type="Proteomes" id="UP001230188">
    <property type="component" value="Unassembled WGS sequence"/>
</dbReference>
<dbReference type="EMBL" id="JAQMWT010000040">
    <property type="protein sequence ID" value="KAJ8612857.1"/>
    <property type="molecule type" value="Genomic_DNA"/>
</dbReference>
<sequence>MSGYLLVSALHKQAFASATKHQLIAFLQVAAFTNRTAVLPFARFGEPAFVGFPTSGYDTLDKYFDVPKLLERWPCLRAISYETYQQERRGKRIVDVALQLGLPRGGATPDSFGVASPNCGKRTRPLVSAGATHACLDLVAAISATALNRIAGAVMITNWSQKLVGLGDALSPLFGDAFAQRGGCHDPKVAPPRDFPPLAQRWLAIANAFLKNTTFVCAHLRAEKLASAASGREKRDQWRQADDGSWNSPYMERCLRGVAAIATHELRPAEPVLLITDTDADHGTPSNQGSAHFRDWRPRGERLARAYLPSAMAYCSRFAKGDPDCAMVEAAACRRARRVLRFGSGTFSEFIVGDPPNAPPSTQYLDCAHINADAARIPPKI</sequence>
<keyword evidence="2" id="KW-1185">Reference proteome</keyword>
<accession>A0AAD7XPY7</accession>
<reference evidence="1" key="1">
    <citation type="submission" date="2023-01" db="EMBL/GenBank/DDBJ databases">
        <title>Metagenome sequencing of chrysophaentin producing Chrysophaeum taylorii.</title>
        <authorList>
            <person name="Davison J."/>
            <person name="Bewley C."/>
        </authorList>
    </citation>
    <scope>NUCLEOTIDE SEQUENCE</scope>
    <source>
        <strain evidence="1">NIES-1699</strain>
    </source>
</reference>
<evidence type="ECO:0000313" key="2">
    <source>
        <dbReference type="Proteomes" id="UP001230188"/>
    </source>
</evidence>